<dbReference type="InterPro" id="IPR003812">
    <property type="entry name" value="Fido"/>
</dbReference>
<dbReference type="PROSITE" id="PS51459">
    <property type="entry name" value="FIDO"/>
    <property type="match status" value="1"/>
</dbReference>
<protein>
    <recommendedName>
        <fullName evidence="5">protein adenylyltransferase</fullName>
        <ecNumber evidence="5">2.7.7.108</ecNumber>
    </recommendedName>
</protein>
<accession>A0A1I6C0T0</accession>
<dbReference type="Proteomes" id="UP000182762">
    <property type="component" value="Unassembled WGS sequence"/>
</dbReference>
<dbReference type="GeneID" id="93713236"/>
<dbReference type="InterPro" id="IPR036597">
    <property type="entry name" value="Fido-like_dom_sf"/>
</dbReference>
<comment type="catalytic activity">
    <reaction evidence="6">
        <text>L-threonyl-[protein] + ATP = 3-O-(5'-adenylyl)-L-threonyl-[protein] + diphosphate</text>
        <dbReference type="Rhea" id="RHEA:54292"/>
        <dbReference type="Rhea" id="RHEA-COMP:11060"/>
        <dbReference type="Rhea" id="RHEA-COMP:13847"/>
        <dbReference type="ChEBI" id="CHEBI:30013"/>
        <dbReference type="ChEBI" id="CHEBI:30616"/>
        <dbReference type="ChEBI" id="CHEBI:33019"/>
        <dbReference type="ChEBI" id="CHEBI:138113"/>
        <dbReference type="EC" id="2.7.7.108"/>
    </reaction>
</comment>
<evidence type="ECO:0000256" key="6">
    <source>
        <dbReference type="ARBA" id="ARBA00047939"/>
    </source>
</evidence>
<sequence length="207" mass="24454">MAQSRYCYPGTDVLINKLDIQDQETLNNFERMHTGLRALELQENPIKGDFDLKHLQQIHKYLFQDIYEFAGEIRQEDIAKDNFMFAPCRFIEGASQDIFKNLQREDFKKMDVEKFSDRLAYHVAEINILHPFREGNGRSTRIFAEHLAQASGYNLEWNRVDKEQLLEASKRSVANHKPLAEAIDQCIVNRERDRSLMRQFEDRGLER</sequence>
<dbReference type="EMBL" id="FOXX01000019">
    <property type="protein sequence ID" value="SFQ86757.1"/>
    <property type="molecule type" value="Genomic_DNA"/>
</dbReference>
<evidence type="ECO:0000256" key="1">
    <source>
        <dbReference type="ARBA" id="ARBA00022679"/>
    </source>
</evidence>
<keyword evidence="4" id="KW-0067">ATP-binding</keyword>
<dbReference type="EC" id="2.7.7.108" evidence="5"/>
<evidence type="ECO:0000256" key="3">
    <source>
        <dbReference type="ARBA" id="ARBA00022741"/>
    </source>
</evidence>
<organism evidence="9 10">
    <name type="scientific">Priestia endophytica DSM 13796</name>
    <dbReference type="NCBI Taxonomy" id="1121089"/>
    <lineage>
        <taxon>Bacteria</taxon>
        <taxon>Bacillati</taxon>
        <taxon>Bacillota</taxon>
        <taxon>Bacilli</taxon>
        <taxon>Bacillales</taxon>
        <taxon>Bacillaceae</taxon>
        <taxon>Priestia</taxon>
    </lineage>
</organism>
<name>A0A1I6C0T0_9BACI</name>
<reference evidence="9 10" key="1">
    <citation type="submission" date="2016-10" db="EMBL/GenBank/DDBJ databases">
        <authorList>
            <person name="Varghese N."/>
            <person name="Submissions S."/>
        </authorList>
    </citation>
    <scope>NUCLEOTIDE SEQUENCE [LARGE SCALE GENOMIC DNA]</scope>
    <source>
        <strain evidence="9 10">DSM 13796</strain>
    </source>
</reference>
<dbReference type="SUPFAM" id="SSF140931">
    <property type="entry name" value="Fic-like"/>
    <property type="match status" value="1"/>
</dbReference>
<dbReference type="Pfam" id="PF02661">
    <property type="entry name" value="Fic"/>
    <property type="match status" value="1"/>
</dbReference>
<keyword evidence="2" id="KW-0548">Nucleotidyltransferase</keyword>
<gene>
    <name evidence="9" type="ORF">SAMN02745910_04715</name>
</gene>
<keyword evidence="10" id="KW-1185">Reference proteome</keyword>
<evidence type="ECO:0000256" key="5">
    <source>
        <dbReference type="ARBA" id="ARBA00034531"/>
    </source>
</evidence>
<proteinExistence type="predicted"/>
<keyword evidence="3" id="KW-0547">Nucleotide-binding</keyword>
<keyword evidence="1" id="KW-0808">Transferase</keyword>
<dbReference type="PANTHER" id="PTHR39560:SF1">
    <property type="entry name" value="PROTEIN ADENYLYLTRANSFERASE FIC-RELATED"/>
    <property type="match status" value="1"/>
</dbReference>
<feature type="domain" description="Fido" evidence="8">
    <location>
        <begin position="50"/>
        <end position="185"/>
    </location>
</feature>
<evidence type="ECO:0000259" key="8">
    <source>
        <dbReference type="PROSITE" id="PS51459"/>
    </source>
</evidence>
<dbReference type="PANTHER" id="PTHR39560">
    <property type="entry name" value="PROTEIN ADENYLYLTRANSFERASE FIC-RELATED"/>
    <property type="match status" value="1"/>
</dbReference>
<comment type="catalytic activity">
    <reaction evidence="7">
        <text>L-tyrosyl-[protein] + ATP = O-(5'-adenylyl)-L-tyrosyl-[protein] + diphosphate</text>
        <dbReference type="Rhea" id="RHEA:54288"/>
        <dbReference type="Rhea" id="RHEA-COMP:10136"/>
        <dbReference type="Rhea" id="RHEA-COMP:13846"/>
        <dbReference type="ChEBI" id="CHEBI:30616"/>
        <dbReference type="ChEBI" id="CHEBI:33019"/>
        <dbReference type="ChEBI" id="CHEBI:46858"/>
        <dbReference type="ChEBI" id="CHEBI:83624"/>
        <dbReference type="EC" id="2.7.7.108"/>
    </reaction>
</comment>
<dbReference type="Gene3D" id="1.10.3290.10">
    <property type="entry name" value="Fido-like domain"/>
    <property type="match status" value="1"/>
</dbReference>
<evidence type="ECO:0000256" key="4">
    <source>
        <dbReference type="ARBA" id="ARBA00022840"/>
    </source>
</evidence>
<evidence type="ECO:0000256" key="7">
    <source>
        <dbReference type="ARBA" id="ARBA00048696"/>
    </source>
</evidence>
<comment type="caution">
    <text evidence="9">The sequence shown here is derived from an EMBL/GenBank/DDBJ whole genome shotgun (WGS) entry which is preliminary data.</text>
</comment>
<evidence type="ECO:0000313" key="10">
    <source>
        <dbReference type="Proteomes" id="UP000182762"/>
    </source>
</evidence>
<evidence type="ECO:0000313" key="9">
    <source>
        <dbReference type="EMBL" id="SFQ86757.1"/>
    </source>
</evidence>
<evidence type="ECO:0000256" key="2">
    <source>
        <dbReference type="ARBA" id="ARBA00022695"/>
    </source>
</evidence>
<dbReference type="RefSeq" id="WP_082802489.1">
    <property type="nucleotide sequence ID" value="NZ_FOXX01000019.1"/>
</dbReference>